<evidence type="ECO:0000256" key="7">
    <source>
        <dbReference type="ARBA" id="ARBA00023295"/>
    </source>
</evidence>
<dbReference type="SUPFAM" id="SSF74650">
    <property type="entry name" value="Galactose mutarotase-like"/>
    <property type="match status" value="1"/>
</dbReference>
<dbReference type="SMART" id="SM00872">
    <property type="entry name" value="Alpha-mann_mid"/>
    <property type="match status" value="1"/>
</dbReference>
<feature type="compositionally biased region" description="Low complexity" evidence="8">
    <location>
        <begin position="515"/>
        <end position="526"/>
    </location>
</feature>
<dbReference type="InterPro" id="IPR025451">
    <property type="entry name" value="DUF4211"/>
</dbReference>
<feature type="compositionally biased region" description="Polar residues" evidence="8">
    <location>
        <begin position="704"/>
        <end position="719"/>
    </location>
</feature>
<feature type="domain" description="Glycoside hydrolase family 38 central" evidence="9">
    <location>
        <begin position="2428"/>
        <end position="2502"/>
    </location>
</feature>
<dbReference type="Pfam" id="PF09261">
    <property type="entry name" value="Alpha-mann_mid"/>
    <property type="match status" value="1"/>
</dbReference>
<dbReference type="GO" id="GO:0046872">
    <property type="term" value="F:metal ion binding"/>
    <property type="evidence" value="ECO:0007669"/>
    <property type="project" value="UniProtKB-KW"/>
</dbReference>
<feature type="compositionally biased region" description="Low complexity" evidence="8">
    <location>
        <begin position="884"/>
        <end position="895"/>
    </location>
</feature>
<name>A0A9Q0M8X4_BLOTA</name>
<feature type="compositionally biased region" description="Low complexity" evidence="8">
    <location>
        <begin position="1803"/>
        <end position="1823"/>
    </location>
</feature>
<evidence type="ECO:0000256" key="2">
    <source>
        <dbReference type="ARBA" id="ARBA00009792"/>
    </source>
</evidence>
<feature type="region of interest" description="Disordered" evidence="8">
    <location>
        <begin position="939"/>
        <end position="996"/>
    </location>
</feature>
<feature type="compositionally biased region" description="Low complexity" evidence="8">
    <location>
        <begin position="792"/>
        <end position="804"/>
    </location>
</feature>
<dbReference type="Gene3D" id="3.20.110.10">
    <property type="entry name" value="Glycoside hydrolase 38, N terminal domain"/>
    <property type="match status" value="1"/>
</dbReference>
<feature type="compositionally biased region" description="Polar residues" evidence="8">
    <location>
        <begin position="131"/>
        <end position="150"/>
    </location>
</feature>
<dbReference type="InterPro" id="IPR011013">
    <property type="entry name" value="Gal_mutarotase_sf_dom"/>
</dbReference>
<feature type="compositionally biased region" description="Basic residues" evidence="8">
    <location>
        <begin position="288"/>
        <end position="298"/>
    </location>
</feature>
<dbReference type="GO" id="GO:0004559">
    <property type="term" value="F:alpha-mannosidase activity"/>
    <property type="evidence" value="ECO:0007669"/>
    <property type="project" value="InterPro"/>
</dbReference>
<feature type="region of interest" description="Disordered" evidence="8">
    <location>
        <begin position="283"/>
        <end position="303"/>
    </location>
</feature>
<evidence type="ECO:0000256" key="6">
    <source>
        <dbReference type="ARBA" id="ARBA00023157"/>
    </source>
</evidence>
<feature type="compositionally biased region" description="Polar residues" evidence="8">
    <location>
        <begin position="776"/>
        <end position="790"/>
    </location>
</feature>
<feature type="compositionally biased region" description="Low complexity" evidence="8">
    <location>
        <begin position="1344"/>
        <end position="1359"/>
    </location>
</feature>
<feature type="compositionally biased region" description="Low complexity" evidence="8">
    <location>
        <begin position="1542"/>
        <end position="1556"/>
    </location>
</feature>
<feature type="region of interest" description="Disordered" evidence="8">
    <location>
        <begin position="1039"/>
        <end position="1132"/>
    </location>
</feature>
<dbReference type="OMA" id="NGHESFN"/>
<feature type="region of interest" description="Disordered" evidence="8">
    <location>
        <begin position="1803"/>
        <end position="1831"/>
    </location>
</feature>
<feature type="region of interest" description="Disordered" evidence="8">
    <location>
        <begin position="867"/>
        <end position="911"/>
    </location>
</feature>
<feature type="region of interest" description="Disordered" evidence="8">
    <location>
        <begin position="1295"/>
        <end position="1366"/>
    </location>
</feature>
<dbReference type="SMART" id="SM00696">
    <property type="entry name" value="DM9"/>
    <property type="match status" value="2"/>
</dbReference>
<feature type="compositionally biased region" description="Basic and acidic residues" evidence="8">
    <location>
        <begin position="1531"/>
        <end position="1541"/>
    </location>
</feature>
<proteinExistence type="inferred from homology"/>
<evidence type="ECO:0000256" key="1">
    <source>
        <dbReference type="ARBA" id="ARBA00001947"/>
    </source>
</evidence>
<feature type="compositionally biased region" description="Polar residues" evidence="8">
    <location>
        <begin position="1097"/>
        <end position="1120"/>
    </location>
</feature>
<dbReference type="GO" id="GO:0006013">
    <property type="term" value="P:mannose metabolic process"/>
    <property type="evidence" value="ECO:0007669"/>
    <property type="project" value="InterPro"/>
</dbReference>
<keyword evidence="5" id="KW-0862">Zinc</keyword>
<dbReference type="Pfam" id="PF13926">
    <property type="entry name" value="DUF4211"/>
    <property type="match status" value="1"/>
</dbReference>
<feature type="compositionally biased region" description="Low complexity" evidence="8">
    <location>
        <begin position="1309"/>
        <end position="1331"/>
    </location>
</feature>
<dbReference type="InterPro" id="IPR000602">
    <property type="entry name" value="Glyco_hydro_38_N"/>
</dbReference>
<feature type="compositionally biased region" description="Basic residues" evidence="8">
    <location>
        <begin position="31"/>
        <end position="49"/>
    </location>
</feature>
<feature type="compositionally biased region" description="Pro residues" evidence="8">
    <location>
        <begin position="766"/>
        <end position="775"/>
    </location>
</feature>
<dbReference type="Proteomes" id="UP001142055">
    <property type="component" value="Chromosome 2"/>
</dbReference>
<dbReference type="InterPro" id="IPR027291">
    <property type="entry name" value="Glyco_hydro_38_N_sf"/>
</dbReference>
<dbReference type="SUPFAM" id="SSF88713">
    <property type="entry name" value="Glycoside hydrolase/deacetylase"/>
    <property type="match status" value="1"/>
</dbReference>
<reference evidence="10" key="1">
    <citation type="submission" date="2022-12" db="EMBL/GenBank/DDBJ databases">
        <title>Genome assemblies of Blomia tropicalis.</title>
        <authorList>
            <person name="Cui Y."/>
        </authorList>
    </citation>
    <scope>NUCLEOTIDE SEQUENCE</scope>
    <source>
        <tissue evidence="10">Adult mites</tissue>
    </source>
</reference>
<protein>
    <recommendedName>
        <fullName evidence="9">Glycoside hydrolase family 38 central domain-containing protein</fullName>
    </recommendedName>
</protein>
<feature type="compositionally biased region" description="Low complexity" evidence="8">
    <location>
        <begin position="1518"/>
        <end position="1529"/>
    </location>
</feature>
<feature type="compositionally biased region" description="Polar residues" evidence="8">
    <location>
        <begin position="813"/>
        <end position="835"/>
    </location>
</feature>
<evidence type="ECO:0000256" key="5">
    <source>
        <dbReference type="ARBA" id="ARBA00022833"/>
    </source>
</evidence>
<dbReference type="InterPro" id="IPR006616">
    <property type="entry name" value="DM9_repeat"/>
</dbReference>
<keyword evidence="6" id="KW-1015">Disulfide bond</keyword>
<dbReference type="Pfam" id="PF07748">
    <property type="entry name" value="Glyco_hydro_38C"/>
    <property type="match status" value="1"/>
</dbReference>
<feature type="compositionally biased region" description="Polar residues" evidence="8">
    <location>
        <begin position="625"/>
        <end position="636"/>
    </location>
</feature>
<evidence type="ECO:0000256" key="3">
    <source>
        <dbReference type="ARBA" id="ARBA00022723"/>
    </source>
</evidence>
<feature type="compositionally biased region" description="Polar residues" evidence="8">
    <location>
        <begin position="754"/>
        <end position="763"/>
    </location>
</feature>
<dbReference type="Pfam" id="PF11901">
    <property type="entry name" value="DM9"/>
    <property type="match status" value="1"/>
</dbReference>
<dbReference type="InterPro" id="IPR011682">
    <property type="entry name" value="Glyco_hydro_38_C"/>
</dbReference>
<feature type="region of interest" description="Disordered" evidence="8">
    <location>
        <begin position="109"/>
        <end position="169"/>
    </location>
</feature>
<evidence type="ECO:0000313" key="10">
    <source>
        <dbReference type="EMBL" id="KAJ6220984.1"/>
    </source>
</evidence>
<dbReference type="Gene3D" id="1.20.1270.50">
    <property type="entry name" value="Glycoside hydrolase family 38, central domain"/>
    <property type="match status" value="1"/>
</dbReference>
<dbReference type="Pfam" id="PF01074">
    <property type="entry name" value="Glyco_hydro_38N"/>
    <property type="match status" value="1"/>
</dbReference>
<evidence type="ECO:0000256" key="4">
    <source>
        <dbReference type="ARBA" id="ARBA00022801"/>
    </source>
</evidence>
<dbReference type="InterPro" id="IPR037094">
    <property type="entry name" value="Glyco_hydro_38_cen_sf"/>
</dbReference>
<feature type="compositionally biased region" description="Low complexity" evidence="8">
    <location>
        <begin position="720"/>
        <end position="731"/>
    </location>
</feature>
<evidence type="ECO:0000259" key="9">
    <source>
        <dbReference type="SMART" id="SM00872"/>
    </source>
</evidence>
<accession>A0A9Q0M8X4</accession>
<dbReference type="InterPro" id="IPR011330">
    <property type="entry name" value="Glyco_hydro/deAcase_b/a-brl"/>
</dbReference>
<feature type="compositionally biased region" description="Basic residues" evidence="8">
    <location>
        <begin position="395"/>
        <end position="404"/>
    </location>
</feature>
<organism evidence="10 11">
    <name type="scientific">Blomia tropicalis</name>
    <name type="common">Mite</name>
    <dbReference type="NCBI Taxonomy" id="40697"/>
    <lineage>
        <taxon>Eukaryota</taxon>
        <taxon>Metazoa</taxon>
        <taxon>Ecdysozoa</taxon>
        <taxon>Arthropoda</taxon>
        <taxon>Chelicerata</taxon>
        <taxon>Arachnida</taxon>
        <taxon>Acari</taxon>
        <taxon>Acariformes</taxon>
        <taxon>Sarcoptiformes</taxon>
        <taxon>Astigmata</taxon>
        <taxon>Glycyphagoidea</taxon>
        <taxon>Echimyopodidae</taxon>
        <taxon>Blomia</taxon>
    </lineage>
</organism>
<comment type="caution">
    <text evidence="10">The sequence shown here is derived from an EMBL/GenBank/DDBJ whole genome shotgun (WGS) entry which is preliminary data.</text>
</comment>
<dbReference type="Gene3D" id="2.70.98.30">
    <property type="entry name" value="Golgi alpha-mannosidase II, domain 4"/>
    <property type="match status" value="1"/>
</dbReference>
<gene>
    <name evidence="10" type="ORF">RDWZM_006796</name>
</gene>
<dbReference type="GO" id="GO:0005764">
    <property type="term" value="C:lysosome"/>
    <property type="evidence" value="ECO:0007669"/>
    <property type="project" value="TreeGrafter"/>
</dbReference>
<feature type="region of interest" description="Disordered" evidence="8">
    <location>
        <begin position="668"/>
        <end position="731"/>
    </location>
</feature>
<feature type="compositionally biased region" description="Low complexity" evidence="8">
    <location>
        <begin position="160"/>
        <end position="169"/>
    </location>
</feature>
<feature type="region of interest" description="Disordered" evidence="8">
    <location>
        <begin position="24"/>
        <end position="49"/>
    </location>
</feature>
<keyword evidence="11" id="KW-1185">Reference proteome</keyword>
<keyword evidence="7" id="KW-0326">Glycosidase</keyword>
<dbReference type="InterPro" id="IPR015341">
    <property type="entry name" value="Glyco_hydro_38_cen"/>
</dbReference>
<feature type="compositionally biased region" description="Polar residues" evidence="8">
    <location>
        <begin position="591"/>
        <end position="607"/>
    </location>
</feature>
<comment type="similarity">
    <text evidence="2">Belongs to the glycosyl hydrolase 38 family.</text>
</comment>
<feature type="region of interest" description="Disordered" evidence="8">
    <location>
        <begin position="515"/>
        <end position="540"/>
    </location>
</feature>
<dbReference type="EMBL" id="JAPWDV010000002">
    <property type="protein sequence ID" value="KAJ6220984.1"/>
    <property type="molecule type" value="Genomic_DNA"/>
</dbReference>
<feature type="region of interest" description="Disordered" evidence="8">
    <location>
        <begin position="591"/>
        <end position="636"/>
    </location>
</feature>
<dbReference type="GO" id="GO:0030246">
    <property type="term" value="F:carbohydrate binding"/>
    <property type="evidence" value="ECO:0007669"/>
    <property type="project" value="InterPro"/>
</dbReference>
<feature type="compositionally biased region" description="Polar residues" evidence="8">
    <location>
        <begin position="1075"/>
        <end position="1084"/>
    </location>
</feature>
<sequence>MEYTSAAQQAYSQHLLASANSAQLGNANGTHHSHQFGSHHHHHQGSHQRNIHHFNHMATTFGTNNVSSGVNCQKATNIDGATLAKNSKQLVTQQMTTNMNPIVPTNHDTGQSMMNGNHHHHHYNTGPTNNSSWFFNSRQQHPGQDSSLQVRNHPERGNPSSSTSSAAASNFNHTIPFGIHSGPNGVYDPNSFMSSTFHHHQQQQTKSTTNYLPSMAAANGFISNIGKKPDSEMNFRNNSYCSSMKMSSMTCPNHGGTNGGGVGNNPNLGHGTFFNAHSLTNGTTNPWHHPHSQHHSHHTQTNLPSNNGTMLPQDTVNMINTQNVAAAVAANNTTTNFARSYSTSRTAYSNDSSNSINGFCNNKMPCNTNGKQVNNNTNHDSNHQQTSHNHMNNVGHHHHNHHSQYKNTSTNVPSASSTPTPSNGMSNHPFGNMSLNSNNSYLMQSNFPKNGTTQNSTFNVDPTSFGAKFAAAAAHHQAASDYASLAFAAAINTEYANYHQHQAAQKHQQQYMNNFASNGSGAASSNLHHHHQHSSNDSYSSMPYDSNGLINYHCTPSLFPMTGTDGSMNTATTATNMKLNVNTLSNEYHSNGCTNGQSNVPATTHTMGKSRKGVSNQKQRQQQQSNYKADQLTNGNMTTNQSFNESFNLVQTNLMNTNGNCLVNGSTTAGNNNNNNNVSRCSSVASNHQIQHNSNDSYSYNYSPATTTNLSAHSPYQQRSSTSNSSHSSGASCALTNNGDYLNYGTPNSVSATVFPQTIGNSQTPTPTPGYPTPPSSVGQSNSRCNSNEELSPYSNNSMSSSISQPFNRADYKSNSNSSQISPKQMDPNNSMGSAETLSFNSACMVAASQKGSTDIHQSKHMLTVPDTLYDSNHPMDDTTYSKQQQQPQQQQQQQFPVSYQSHLSSSAPASTCSNELYMNYGGSDNTSMQINGSMENNVQECTNGMDDSYDYHHYDQTDNGQYESEYSDKTGNLSACSQQQQQQQPEPNKANSSHVIESIEQESKNQYQNGHESFNLNFDSVIQPIDVNMTSVQSDIHHTVTNGDNMNGLASIDLPDDDEEDPKSTFPSIDELNFISSHSQPNPNDHCGGLSEKHSSYSMVDTDQSNTNNQMAYQSSQENAPAPAETMESDTSMECNNIQSIIDSLPKSNEDDDDDDDCLQSVAKNELMVSRCGCEDNFLSDLAPLMNDNSKIALMESTFKSMDNSTTIDHTKDLVLGIEKINKDIFDDDDHSDLKIGATLDYVSTTECNKHATVDCDVEPVDNRLKDVDDFLEDHLPLDVQTPVSVVPSIKSDSHIPQHQLQQTNIHTESSTTTTTTTSTKSKPKTNGTKPCKATGPKSQALKSSNKISTNNNNNNDVNAKKVTKKTENRKNTLKNVGCELVQSIVNHNSNNNKNVQSSGPVPKTLPMPTTPPQLPPQTTMSSTSKFFKRKANETSATFDNEDCTNIKKRKIAVVMPKSKECKKPTVPMPSNSEYDFLEKKTIKLNNKTTKKTNSSNRKTTLTTANNETMKTVLTAKTSKTTTTQTPKESISKTKNDTSTKSKANNKVVTTKPTKSKTVQIKKSVAEIAPNKSVNVAMKTSVKSTEKIVSMDMMTNTIPMIKLQPLTVDTSPNSLSEVKENVASINTSNNSVIGKSKPTVASKSDNIKTKLETKPTLKPAITVAKTELKSPAKVAIKSVKPKPTSLSSPSMSNNRQQLAKKNVISPKPACLGTNGGPILSQASLLNATCLNKSVNSTNFNLTSPANVAPPTLIVNQNAPVNSYQVSPVTNAVLISIHPANGTPIQSLTAPSTFITLNAPTNVSSTVSNTTTSTTSSSNTTGSSRRRSQDKKVATIREGLMRTSDFVVSEDEAHLEWPVIWRIEGKSLLQRFEPSEQNGVKVYINTSSYSAWNPTVRQKYLGLDVRIMGCNRTRIVVEKLSLTRSKSTERSDSTNLTNEKDQPPTAESLSPSDISSYLENFEVFIQTLISQALDSNFISDIVKDNDEYFLSHMQTIGELFNKRRSRFISIVKWEPNILKCIETYPEVQTQKQSNVGDLRCRICLDNWSTKILQFEGTIYDMDSLETTVSTESRQTKFPSCDSCTDRAFLYSRLHHQKYNFFKSCKSKVEAIQAQDENKESPIILDECLQDGDWIRTLFGELEIGICSQSILGCGYQTCPQQYDENKIHLHIISHSHDDVGWLKTADEYYDQDVRHVLTNVVNSLQRNKNRRFVQVEMYYFTRWWQRQTLETQNIVQKLVQDGQLSFANGGWCMNDEASANYNQIIDQMTLGIQFIRNTFGECAKPNVSWQIDPFGASQEMVNLYTMMGFNGHVVNRGYNLSGEFIWSTNSFKIFTTRLHHHYSAPNGFNFEDADVITEKNKLEKSIVFANLGRQWNKDYGSKGHVLITFGDDFRYKNAERWYTNLDKLIELFLIVNRKLETKYNDYFPLWTGFYSSRPIIKYLDRYTNNLFQAAKQLEVLAELNDTQEYIQEAANEISVLQHHDALPGTSVPSVMVDYKQRLLNAIDASQFVISRGIAKLANLTINPYIYTSANISQLDIDLKDVFEFSVIVYNPLAHWEHSWLRIPVDGEHAYMVYYLNETTRFAICNTQIVPINDKVRSMVGHSEKHSGKVKYWNSRRLIQSFQYYISNKTSSSYEFCPNGGAVDMTDYESRLISAIQNIGFAEITQRINDWVWQTIRVYENKEYAEFDWVIGPVSDQLDNVGKDVIIRFETDLETDSKFYTDSNGREPIERTRDEVPRECMKTKNAISYNYYPVTSYTMLSSSKEKMDFIVLTDRSVGVSSLHDGQIELMVHRRLFDDKRTDIPVNDLDLDGKGVIARGKFLVFFDEQVNQADHIHSTSRQLLLQPIMAFIPFSLQNSRNDYPKPLQNNIHLVSMENHGKYESNEILIRLENLYQSNKYSNTKLDLNFFSQSFSHFEIKQIEKTNLVGTGRSLVDTRANNKTLIEIEPIDIATFILTINREMVNRSSCEFKWSKLLPSKQLPNNSIVAGQNPDGTPLYVCRHQKVDNIPGKYDEKIQCHITYGGKEFHFNDDQVEILTAPTEYHYRWIPRHGGDLIPESAFAAGKTKSGQPIYIGRCHRHGTVVGKIDEYFYYPYGDVELRDCPNHQILVC</sequence>
<dbReference type="InterPro" id="IPR050843">
    <property type="entry name" value="Glycosyl_Hydrlase_38"/>
</dbReference>
<keyword evidence="3" id="KW-0479">Metal-binding</keyword>
<dbReference type="PANTHER" id="PTHR11607:SF3">
    <property type="entry name" value="LYSOSOMAL ALPHA-MANNOSIDASE"/>
    <property type="match status" value="1"/>
</dbReference>
<feature type="region of interest" description="Disordered" evidence="8">
    <location>
        <begin position="1518"/>
        <end position="1556"/>
    </location>
</feature>
<evidence type="ECO:0000313" key="11">
    <source>
        <dbReference type="Proteomes" id="UP001142055"/>
    </source>
</evidence>
<dbReference type="PANTHER" id="PTHR11607">
    <property type="entry name" value="ALPHA-MANNOSIDASE"/>
    <property type="match status" value="1"/>
</dbReference>
<keyword evidence="4" id="KW-0378">Hydrolase</keyword>
<feature type="compositionally biased region" description="Polar residues" evidence="8">
    <location>
        <begin position="896"/>
        <end position="911"/>
    </location>
</feature>
<feature type="region of interest" description="Disordered" evidence="8">
    <location>
        <begin position="375"/>
        <end position="432"/>
    </location>
</feature>
<feature type="compositionally biased region" description="Polar residues" evidence="8">
    <location>
        <begin position="958"/>
        <end position="978"/>
    </location>
</feature>
<feature type="compositionally biased region" description="Polar residues" evidence="8">
    <location>
        <begin position="1296"/>
        <end position="1308"/>
    </location>
</feature>
<feature type="region of interest" description="Disordered" evidence="8">
    <location>
        <begin position="1926"/>
        <end position="1951"/>
    </location>
</feature>
<feature type="compositionally biased region" description="Polar residues" evidence="8">
    <location>
        <begin position="986"/>
        <end position="996"/>
    </location>
</feature>
<dbReference type="SUPFAM" id="SSF88688">
    <property type="entry name" value="Families 57/38 glycoside transferase middle domain"/>
    <property type="match status" value="1"/>
</dbReference>
<feature type="compositionally biased region" description="Basic and acidic residues" evidence="8">
    <location>
        <begin position="1926"/>
        <end position="1942"/>
    </location>
</feature>
<dbReference type="InterPro" id="IPR028995">
    <property type="entry name" value="Glyco_hydro_57/38_cen_sf"/>
</dbReference>
<comment type="cofactor">
    <cofactor evidence="1">
        <name>Zn(2+)</name>
        <dbReference type="ChEBI" id="CHEBI:29105"/>
    </cofactor>
</comment>
<evidence type="ECO:0000256" key="8">
    <source>
        <dbReference type="SAM" id="MobiDB-lite"/>
    </source>
</evidence>
<feature type="compositionally biased region" description="Low complexity" evidence="8">
    <location>
        <begin position="668"/>
        <end position="703"/>
    </location>
</feature>
<feature type="region of interest" description="Disordered" evidence="8">
    <location>
        <begin position="754"/>
        <end position="835"/>
    </location>
</feature>
<feature type="compositionally biased region" description="Polar residues" evidence="8">
    <location>
        <begin position="405"/>
        <end position="426"/>
    </location>
</feature>